<dbReference type="GO" id="GO:0043190">
    <property type="term" value="C:ATP-binding cassette (ABC) transporter complex"/>
    <property type="evidence" value="ECO:0007669"/>
    <property type="project" value="InterPro"/>
</dbReference>
<evidence type="ECO:0000256" key="2">
    <source>
        <dbReference type="ARBA" id="ARBA00005695"/>
    </source>
</evidence>
<feature type="domain" description="Solute-binding protein family 5" evidence="5">
    <location>
        <begin position="53"/>
        <end position="404"/>
    </location>
</feature>
<evidence type="ECO:0000259" key="5">
    <source>
        <dbReference type="Pfam" id="PF00496"/>
    </source>
</evidence>
<dbReference type="EMBL" id="JACIEM010000003">
    <property type="protein sequence ID" value="MBB4003210.1"/>
    <property type="molecule type" value="Genomic_DNA"/>
</dbReference>
<feature type="chain" id="PRO_5030577176" evidence="4">
    <location>
        <begin position="25"/>
        <end position="507"/>
    </location>
</feature>
<comment type="subcellular location">
    <subcellularLocation>
        <location evidence="1">Periplasm</location>
    </subcellularLocation>
</comment>
<sequence>MIQISIPALLVAIPLLAAAPAAQAQTIRAVMQTSDHGHMIYDTLFSLDETGAPQPQMVGEHTISTDKLVHTFTLRENLAWHDGRPVTAQDAVSSIKRWLGRDALGLQLATLIHAVDVMDERTFEVHLHRPTELLIQGLAKPIDTALYILPTGIAEADPQEAITDFTGSGPFVFQETEWRPGTIMVFEKNEAYVPRLEDASGLAGGKVVKVDRVEWITMPDPQQQVNALLNGEIDYVQMPLIDLFPLLEPDPDVQLIETGWLAGQLAFRFNWLTEPFDDPQIRQAAWYALNQSDFLTSAIGNPAYYRECRSVFACGTPYETEVGMGGRLQSDYDKSKELLDQAGYDGTPVIIPQFTGLGSNVGPVAELLLERGGFNVELEWMQGEAWSERVTRKQPASAGGWSAVVRTQRGSNMLNPLDIPMLDASCETAQPGWPCDKTIEDLRTQFLQASSFEERKARSEALQQRAIEISPYVPLGQYHVPIGVRTSLEGILPAPVPVFWNISKSEG</sequence>
<dbReference type="GO" id="GO:1904680">
    <property type="term" value="F:peptide transmembrane transporter activity"/>
    <property type="evidence" value="ECO:0007669"/>
    <property type="project" value="TreeGrafter"/>
</dbReference>
<comment type="similarity">
    <text evidence="2">Belongs to the bacterial solute-binding protein 5 family.</text>
</comment>
<dbReference type="RefSeq" id="WP_183208082.1">
    <property type="nucleotide sequence ID" value="NZ_JAAAMM010000003.1"/>
</dbReference>
<accession>A0A7W6MPN9</accession>
<dbReference type="InterPro" id="IPR000914">
    <property type="entry name" value="SBP_5_dom"/>
</dbReference>
<evidence type="ECO:0000256" key="3">
    <source>
        <dbReference type="ARBA" id="ARBA00022729"/>
    </source>
</evidence>
<dbReference type="GO" id="GO:0030288">
    <property type="term" value="C:outer membrane-bounded periplasmic space"/>
    <property type="evidence" value="ECO:0007669"/>
    <property type="project" value="UniProtKB-ARBA"/>
</dbReference>
<dbReference type="SUPFAM" id="SSF53850">
    <property type="entry name" value="Periplasmic binding protein-like II"/>
    <property type="match status" value="1"/>
</dbReference>
<dbReference type="Gene3D" id="3.40.190.10">
    <property type="entry name" value="Periplasmic binding protein-like II"/>
    <property type="match status" value="1"/>
</dbReference>
<protein>
    <submittedName>
        <fullName evidence="6">Peptide/nickel transport system substrate-binding protein</fullName>
    </submittedName>
</protein>
<reference evidence="6 7" key="1">
    <citation type="submission" date="2020-08" db="EMBL/GenBank/DDBJ databases">
        <title>Genomic Encyclopedia of Type Strains, Phase IV (KMG-IV): sequencing the most valuable type-strain genomes for metagenomic binning, comparative biology and taxonomic classification.</title>
        <authorList>
            <person name="Goeker M."/>
        </authorList>
    </citation>
    <scope>NUCLEOTIDE SEQUENCE [LARGE SCALE GENOMIC DNA]</scope>
    <source>
        <strain evidence="6 7">DSM 103570</strain>
    </source>
</reference>
<proteinExistence type="inferred from homology"/>
<dbReference type="Pfam" id="PF00496">
    <property type="entry name" value="SBP_bac_5"/>
    <property type="match status" value="1"/>
</dbReference>
<dbReference type="PANTHER" id="PTHR30290">
    <property type="entry name" value="PERIPLASMIC BINDING COMPONENT OF ABC TRANSPORTER"/>
    <property type="match status" value="1"/>
</dbReference>
<comment type="caution">
    <text evidence="6">The sequence shown here is derived from an EMBL/GenBank/DDBJ whole genome shotgun (WGS) entry which is preliminary data.</text>
</comment>
<dbReference type="InterPro" id="IPR030678">
    <property type="entry name" value="Peptide/Ni-bd"/>
</dbReference>
<keyword evidence="3 4" id="KW-0732">Signal</keyword>
<dbReference type="InterPro" id="IPR039424">
    <property type="entry name" value="SBP_5"/>
</dbReference>
<evidence type="ECO:0000313" key="6">
    <source>
        <dbReference type="EMBL" id="MBB4003210.1"/>
    </source>
</evidence>
<dbReference type="PANTHER" id="PTHR30290:SF38">
    <property type="entry name" value="D,D-DIPEPTIDE-BINDING PERIPLASMIC PROTEIN DDPA-RELATED"/>
    <property type="match status" value="1"/>
</dbReference>
<name>A0A7W6MPN9_9HYPH</name>
<dbReference type="CDD" id="cd08502">
    <property type="entry name" value="PBP2_NikA_DppA_OppA_like_16"/>
    <property type="match status" value="1"/>
</dbReference>
<organism evidence="6 7">
    <name type="scientific">Aurantimonas endophytica</name>
    <dbReference type="NCBI Taxonomy" id="1522175"/>
    <lineage>
        <taxon>Bacteria</taxon>
        <taxon>Pseudomonadati</taxon>
        <taxon>Pseudomonadota</taxon>
        <taxon>Alphaproteobacteria</taxon>
        <taxon>Hyphomicrobiales</taxon>
        <taxon>Aurantimonadaceae</taxon>
        <taxon>Aurantimonas</taxon>
    </lineage>
</organism>
<dbReference type="Proteomes" id="UP000588647">
    <property type="component" value="Unassembled WGS sequence"/>
</dbReference>
<evidence type="ECO:0000256" key="4">
    <source>
        <dbReference type="SAM" id="SignalP"/>
    </source>
</evidence>
<dbReference type="Gene3D" id="3.10.105.10">
    <property type="entry name" value="Dipeptide-binding Protein, Domain 3"/>
    <property type="match status" value="1"/>
</dbReference>
<evidence type="ECO:0000313" key="7">
    <source>
        <dbReference type="Proteomes" id="UP000588647"/>
    </source>
</evidence>
<evidence type="ECO:0000256" key="1">
    <source>
        <dbReference type="ARBA" id="ARBA00004418"/>
    </source>
</evidence>
<feature type="signal peptide" evidence="4">
    <location>
        <begin position="1"/>
        <end position="24"/>
    </location>
</feature>
<dbReference type="PIRSF" id="PIRSF002741">
    <property type="entry name" value="MppA"/>
    <property type="match status" value="1"/>
</dbReference>
<gene>
    <name evidence="6" type="ORF">GGR03_002291</name>
</gene>
<keyword evidence="7" id="KW-1185">Reference proteome</keyword>
<dbReference type="AlphaFoldDB" id="A0A7W6MPN9"/>
<dbReference type="GO" id="GO:0015833">
    <property type="term" value="P:peptide transport"/>
    <property type="evidence" value="ECO:0007669"/>
    <property type="project" value="TreeGrafter"/>
</dbReference>